<protein>
    <submittedName>
        <fullName evidence="1">Peptidase</fullName>
    </submittedName>
</protein>
<sequence length="316" mass="31847">MYRKLVLTVAAVCVVAGCGGSEETTSAAAGAGAPDPAFWSAPATTEQQRAAVAGAARQIDVCALLPRDALAEAGAVQSVTGDSLYSCDAKLAGGTTLTWSSMVLPDPAPADRGTEKKIGDVAVRTVPGSGCGVTARYPSGAAIYLGATTTDPAAACGVAEKLMPGMLKRWVAAPAQGTAPGTVRTALLGADPCAVREKLSGTEDLGQVQLTACGFRYKGEDVVVNLEYRARPYVEQGRTAVPVGSRSAYRSEVPEGTAMSSYAAVVGPELPGTATPEATGGPVPTGPVVPVIDVIAGSNAVAEEVLGQELALFPAQ</sequence>
<name>A0ABW6PV91_9NOCA</name>
<accession>A0ABW6PV91</accession>
<comment type="caution">
    <text evidence="1">The sequence shown here is derived from an EMBL/GenBank/DDBJ whole genome shotgun (WGS) entry which is preliminary data.</text>
</comment>
<dbReference type="Proteomes" id="UP001601444">
    <property type="component" value="Unassembled WGS sequence"/>
</dbReference>
<reference evidence="1 2" key="1">
    <citation type="submission" date="2024-10" db="EMBL/GenBank/DDBJ databases">
        <title>The Natural Products Discovery Center: Release of the First 8490 Sequenced Strains for Exploring Actinobacteria Biosynthetic Diversity.</title>
        <authorList>
            <person name="Kalkreuter E."/>
            <person name="Kautsar S.A."/>
            <person name="Yang D."/>
            <person name="Bader C.D."/>
            <person name="Teijaro C.N."/>
            <person name="Fluegel L."/>
            <person name="Davis C.M."/>
            <person name="Simpson J.R."/>
            <person name="Lauterbach L."/>
            <person name="Steele A.D."/>
            <person name="Gui C."/>
            <person name="Meng S."/>
            <person name="Li G."/>
            <person name="Viehrig K."/>
            <person name="Ye F."/>
            <person name="Su P."/>
            <person name="Kiefer A.F."/>
            <person name="Nichols A."/>
            <person name="Cepeda A.J."/>
            <person name="Yan W."/>
            <person name="Fan B."/>
            <person name="Jiang Y."/>
            <person name="Adhikari A."/>
            <person name="Zheng C.-J."/>
            <person name="Schuster L."/>
            <person name="Cowan T.M."/>
            <person name="Smanski M.J."/>
            <person name="Chevrette M.G."/>
            <person name="De Carvalho L.P.S."/>
            <person name="Shen B."/>
        </authorList>
    </citation>
    <scope>NUCLEOTIDE SEQUENCE [LARGE SCALE GENOMIC DNA]</scope>
    <source>
        <strain evidence="1 2">NPDC004045</strain>
    </source>
</reference>
<evidence type="ECO:0000313" key="2">
    <source>
        <dbReference type="Proteomes" id="UP001601444"/>
    </source>
</evidence>
<proteinExistence type="predicted"/>
<evidence type="ECO:0000313" key="1">
    <source>
        <dbReference type="EMBL" id="MFF0546090.1"/>
    </source>
</evidence>
<dbReference type="PROSITE" id="PS51257">
    <property type="entry name" value="PROKAR_LIPOPROTEIN"/>
    <property type="match status" value="1"/>
</dbReference>
<gene>
    <name evidence="1" type="ORF">ACFYTF_24945</name>
</gene>
<keyword evidence="2" id="KW-1185">Reference proteome</keyword>
<organism evidence="1 2">
    <name type="scientific">Nocardia thailandica</name>
    <dbReference type="NCBI Taxonomy" id="257275"/>
    <lineage>
        <taxon>Bacteria</taxon>
        <taxon>Bacillati</taxon>
        <taxon>Actinomycetota</taxon>
        <taxon>Actinomycetes</taxon>
        <taxon>Mycobacteriales</taxon>
        <taxon>Nocardiaceae</taxon>
        <taxon>Nocardia</taxon>
    </lineage>
</organism>
<dbReference type="RefSeq" id="WP_387702537.1">
    <property type="nucleotide sequence ID" value="NZ_JBIAMX010000018.1"/>
</dbReference>
<dbReference type="EMBL" id="JBIAMX010000018">
    <property type="protein sequence ID" value="MFF0546090.1"/>
    <property type="molecule type" value="Genomic_DNA"/>
</dbReference>